<evidence type="ECO:0000256" key="4">
    <source>
        <dbReference type="ARBA" id="ARBA00022989"/>
    </source>
</evidence>
<protein>
    <submittedName>
        <fullName evidence="8">Pentapeptide repeat-containing protein</fullName>
    </submittedName>
</protein>
<keyword evidence="3" id="KW-0677">Repeat</keyword>
<gene>
    <name evidence="8" type="ORF">ABWT76_001962</name>
</gene>
<name>A0AAU8JLT0_9CYAN</name>
<dbReference type="GO" id="GO:0016020">
    <property type="term" value="C:membrane"/>
    <property type="evidence" value="ECO:0007669"/>
    <property type="project" value="UniProtKB-SubCell"/>
</dbReference>
<comment type="subcellular location">
    <subcellularLocation>
        <location evidence="1">Membrane</location>
        <topology evidence="1">Multi-pass membrane protein</topology>
    </subcellularLocation>
</comment>
<accession>A0AAU8JLT0</accession>
<sequence>MNGNLDNSVFTYSETIAPGENVSLEDDLINDSAKETSNANRPDWRIHWLKRVDRLLQSLRRLGASTLETTVFVTVTAVPLAAGWYANEYHTGKLVPLNPVLAIAVEEIAVKLALPGCPQGSIRDAGIRSHFRNASNPQVDHQGLIWCGRPVAPVTNLFWSVAIAAPGILAISHIYKLGKTGQTFAKRWCNIQVVTDSGNPPGIWRAFWREGIGKFWLPVAIAYSLWWGTGAVPDLRILAGLTGMLWLFDNISAGFDPQQRTLHDKWARTWVNALPTSQSVPWQLSTAVSESQILTSEVEEGVMEHQEEKETIIRSIIRWLREHQEIGLVCGIAITMIVILGALVGTQAYVQNQASLRSRQEQENQKFLKLVDQFAPNERQGAILALGSLNHPEVGIKMLTDLLALEDDPAQISSIEQALVSAGANALPYLHKLNQALRTDLDSLRYGGNQAEQQIAALKQRSTQRAIAKILRVYSSELPGINLNRIDLGQVTSSLAKFTLVLEKVNLSGIQLRGAILTGANFHGSQFSSAGPDRRFGTFDDVKADLSGALMADANLSEAFLPSAIMEKIDLSRANLNQANLSNSNLIDANLSSAQLIGADLTYANLSQAKLTGANLVSADFSQAQLGGGRLGQAIAKAANFQGANFRNPTLGAADLQGADFREANLSNANLQNANLSATNLSGANLANAQLQNANFQNADLTGVDLRGANLAGANLQGAIFATAPAEKSPKTQKTDSFIIKSPPALGMGLLQGVNFNQVQNLDLKQISYLCTQGVVHEQCDMTPQP</sequence>
<evidence type="ECO:0000256" key="5">
    <source>
        <dbReference type="ARBA" id="ARBA00023136"/>
    </source>
</evidence>
<evidence type="ECO:0000259" key="7">
    <source>
        <dbReference type="Pfam" id="PF06271"/>
    </source>
</evidence>
<dbReference type="InterPro" id="IPR001646">
    <property type="entry name" value="5peptide_repeat"/>
</dbReference>
<dbReference type="RefSeq" id="WP_054466333.1">
    <property type="nucleotide sequence ID" value="NZ_CP159837.1"/>
</dbReference>
<dbReference type="Pfam" id="PF06271">
    <property type="entry name" value="RDD"/>
    <property type="match status" value="1"/>
</dbReference>
<reference evidence="8" key="1">
    <citation type="submission" date="2024-07" db="EMBL/GenBank/DDBJ databases">
        <authorList>
            <person name="Kim Y.J."/>
            <person name="Jeong J.Y."/>
        </authorList>
    </citation>
    <scope>NUCLEOTIDE SEQUENCE</scope>
    <source>
        <strain evidence="8">GIHE-MW2</strain>
    </source>
</reference>
<proteinExistence type="predicted"/>
<dbReference type="PANTHER" id="PTHR47485">
    <property type="entry name" value="THYLAKOID LUMENAL 17.4 KDA PROTEIN, CHLOROPLASTIC"/>
    <property type="match status" value="1"/>
</dbReference>
<dbReference type="PANTHER" id="PTHR47485:SF1">
    <property type="entry name" value="THYLAKOID LUMENAL 17.4 KDA PROTEIN, CHLOROPLASTIC"/>
    <property type="match status" value="1"/>
</dbReference>
<evidence type="ECO:0000256" key="3">
    <source>
        <dbReference type="ARBA" id="ARBA00022737"/>
    </source>
</evidence>
<keyword evidence="4 6" id="KW-1133">Transmembrane helix</keyword>
<dbReference type="Gene3D" id="2.160.20.80">
    <property type="entry name" value="E3 ubiquitin-protein ligase SopA"/>
    <property type="match status" value="2"/>
</dbReference>
<evidence type="ECO:0000313" key="8">
    <source>
        <dbReference type="EMBL" id="XCM39069.1"/>
    </source>
</evidence>
<dbReference type="AlphaFoldDB" id="A0AAU8JLT0"/>
<keyword evidence="2 6" id="KW-0812">Transmembrane</keyword>
<feature type="transmembrane region" description="Helical" evidence="6">
    <location>
        <begin position="157"/>
        <end position="177"/>
    </location>
</feature>
<evidence type="ECO:0000256" key="2">
    <source>
        <dbReference type="ARBA" id="ARBA00022692"/>
    </source>
</evidence>
<organism evidence="8">
    <name type="scientific">Planktothricoides raciborskii GIHE-MW2</name>
    <dbReference type="NCBI Taxonomy" id="2792601"/>
    <lineage>
        <taxon>Bacteria</taxon>
        <taxon>Bacillati</taxon>
        <taxon>Cyanobacteriota</taxon>
        <taxon>Cyanophyceae</taxon>
        <taxon>Oscillatoriophycideae</taxon>
        <taxon>Oscillatoriales</taxon>
        <taxon>Oscillatoriaceae</taxon>
        <taxon>Planktothricoides</taxon>
    </lineage>
</organism>
<keyword evidence="5 6" id="KW-0472">Membrane</keyword>
<feature type="transmembrane region" description="Helical" evidence="6">
    <location>
        <begin position="326"/>
        <end position="350"/>
    </location>
</feature>
<evidence type="ECO:0000256" key="1">
    <source>
        <dbReference type="ARBA" id="ARBA00004141"/>
    </source>
</evidence>
<evidence type="ECO:0000256" key="6">
    <source>
        <dbReference type="SAM" id="Phobius"/>
    </source>
</evidence>
<dbReference type="SUPFAM" id="SSF141571">
    <property type="entry name" value="Pentapeptide repeat-like"/>
    <property type="match status" value="2"/>
</dbReference>
<dbReference type="Pfam" id="PF00805">
    <property type="entry name" value="Pentapeptide"/>
    <property type="match status" value="4"/>
</dbReference>
<feature type="domain" description="RDD" evidence="7">
    <location>
        <begin position="156"/>
        <end position="267"/>
    </location>
</feature>
<dbReference type="InterPro" id="IPR010432">
    <property type="entry name" value="RDD"/>
</dbReference>
<dbReference type="EMBL" id="CP159837">
    <property type="protein sequence ID" value="XCM39069.1"/>
    <property type="molecule type" value="Genomic_DNA"/>
</dbReference>